<evidence type="ECO:0000256" key="2">
    <source>
        <dbReference type="ARBA" id="ARBA00005896"/>
    </source>
</evidence>
<keyword evidence="4 8" id="KW-0223">Dioxygenase</keyword>
<evidence type="ECO:0000313" key="8">
    <source>
        <dbReference type="EMBL" id="OBG08039.1"/>
    </source>
</evidence>
<keyword evidence="3" id="KW-0479">Metal-binding</keyword>
<evidence type="ECO:0000256" key="4">
    <source>
        <dbReference type="ARBA" id="ARBA00022964"/>
    </source>
</evidence>
<dbReference type="InterPro" id="IPR003819">
    <property type="entry name" value="TauD/TfdA-like"/>
</dbReference>
<dbReference type="AlphaFoldDB" id="A0A1A2DYL0"/>
<evidence type="ECO:0000256" key="6">
    <source>
        <dbReference type="ARBA" id="ARBA00023004"/>
    </source>
</evidence>
<dbReference type="Proteomes" id="UP000093985">
    <property type="component" value="Unassembled WGS sequence"/>
</dbReference>
<reference evidence="9" key="1">
    <citation type="submission" date="2016-06" db="EMBL/GenBank/DDBJ databases">
        <authorList>
            <person name="Sutton G."/>
            <person name="Brinkac L."/>
            <person name="Sanka R."/>
            <person name="Adams M."/>
            <person name="Lau E."/>
            <person name="Mehaffy C."/>
            <person name="Tameris M."/>
            <person name="Hatherill M."/>
            <person name="Hanekom W."/>
            <person name="Mahomed H."/>
            <person name="Mcshane H."/>
        </authorList>
    </citation>
    <scope>NUCLEOTIDE SEQUENCE [LARGE SCALE GENOMIC DNA]</scope>
    <source>
        <strain evidence="9">852014-51077_SCH5608930-a</strain>
    </source>
</reference>
<feature type="domain" description="TauD/TfdA-like" evidence="7">
    <location>
        <begin position="11"/>
        <end position="269"/>
    </location>
</feature>
<dbReference type="RefSeq" id="WP_064854307.1">
    <property type="nucleotide sequence ID" value="NZ_LZIM01000101.1"/>
</dbReference>
<gene>
    <name evidence="8" type="ORF">A5771_04585</name>
</gene>
<dbReference type="OrthoDB" id="581608at2"/>
<dbReference type="PANTHER" id="PTHR43779">
    <property type="entry name" value="DIOXYGENASE RV0097-RELATED"/>
    <property type="match status" value="1"/>
</dbReference>
<evidence type="ECO:0000256" key="5">
    <source>
        <dbReference type="ARBA" id="ARBA00023002"/>
    </source>
</evidence>
<comment type="cofactor">
    <cofactor evidence="1">
        <name>Fe(2+)</name>
        <dbReference type="ChEBI" id="CHEBI:29033"/>
    </cofactor>
</comment>
<dbReference type="SUPFAM" id="SSF51197">
    <property type="entry name" value="Clavaminate synthase-like"/>
    <property type="match status" value="1"/>
</dbReference>
<dbReference type="Pfam" id="PF02668">
    <property type="entry name" value="TauD"/>
    <property type="match status" value="1"/>
</dbReference>
<evidence type="ECO:0000256" key="3">
    <source>
        <dbReference type="ARBA" id="ARBA00022723"/>
    </source>
</evidence>
<evidence type="ECO:0000256" key="1">
    <source>
        <dbReference type="ARBA" id="ARBA00001954"/>
    </source>
</evidence>
<organism evidence="8 9">
    <name type="scientific">Mycolicibacter sinensis (strain JDM601)</name>
    <name type="common">Mycobacterium sinense</name>
    <dbReference type="NCBI Taxonomy" id="875328"/>
    <lineage>
        <taxon>Bacteria</taxon>
        <taxon>Bacillati</taxon>
        <taxon>Actinomycetota</taxon>
        <taxon>Actinomycetes</taxon>
        <taxon>Mycobacteriales</taxon>
        <taxon>Mycobacteriaceae</taxon>
        <taxon>Mycolicibacter</taxon>
    </lineage>
</organism>
<protein>
    <submittedName>
        <fullName evidence="8">Taurine catabolism dioxygenase</fullName>
    </submittedName>
</protein>
<proteinExistence type="inferred from homology"/>
<comment type="similarity">
    <text evidence="2">Belongs to the TfdA dioxygenase family.</text>
</comment>
<dbReference type="PANTHER" id="PTHR43779:SF3">
    <property type="entry name" value="(3R)-3-[(CARBOXYMETHYL)AMINO]FATTY ACID OXYGENASE_DECARBOXYLASE"/>
    <property type="match status" value="1"/>
</dbReference>
<comment type="caution">
    <text evidence="8">The sequence shown here is derived from an EMBL/GenBank/DDBJ whole genome shotgun (WGS) entry which is preliminary data.</text>
</comment>
<dbReference type="InterPro" id="IPR042098">
    <property type="entry name" value="TauD-like_sf"/>
</dbReference>
<dbReference type="EMBL" id="LZIN01000033">
    <property type="protein sequence ID" value="OBG08039.1"/>
    <property type="molecule type" value="Genomic_DNA"/>
</dbReference>
<dbReference type="Gene3D" id="3.60.130.10">
    <property type="entry name" value="Clavaminate synthase-like"/>
    <property type="match status" value="1"/>
</dbReference>
<sequence length="278" mass="30912">MTSKTTTTLPTRDLTEHIATEVRADKEALLSGDYAGAIRELLEQRGVLVFPQIGFTDAEQIAFTETLGTLAPERDGEAVYDVTLDTNVNKQADYLKGSFYWHLDGTMNEVPILASLLSSKVLPAGGGGDTEFCNTYAAYDALPEEDKQQLASLRAMHSAWNSLLYYDPEPAAATLRQMMAIGQCELPLVWTHRSGRKSLILGCTASHIVGMEYSESTKTLVRLRDWATHPQFVYRHQWSVGDLVMWDNTGTLHRARPYDPASGRMLHRTKLAGEEPFA</sequence>
<name>A0A1A2DYL0_MYCSD</name>
<dbReference type="GO" id="GO:0051213">
    <property type="term" value="F:dioxygenase activity"/>
    <property type="evidence" value="ECO:0007669"/>
    <property type="project" value="UniProtKB-KW"/>
</dbReference>
<keyword evidence="6" id="KW-0408">Iron</keyword>
<keyword evidence="5" id="KW-0560">Oxidoreductase</keyword>
<evidence type="ECO:0000313" key="9">
    <source>
        <dbReference type="Proteomes" id="UP000093985"/>
    </source>
</evidence>
<dbReference type="GO" id="GO:0046872">
    <property type="term" value="F:metal ion binding"/>
    <property type="evidence" value="ECO:0007669"/>
    <property type="project" value="UniProtKB-KW"/>
</dbReference>
<dbReference type="InterPro" id="IPR051178">
    <property type="entry name" value="TfdA_dioxygenase"/>
</dbReference>
<evidence type="ECO:0000259" key="7">
    <source>
        <dbReference type="Pfam" id="PF02668"/>
    </source>
</evidence>
<accession>A0A1A2DYL0</accession>